<gene>
    <name evidence="5" type="ORF">AB5I84_10370</name>
</gene>
<dbReference type="PANTHER" id="PTHR45138">
    <property type="entry name" value="REGULATORY COMPONENTS OF SENSORY TRANSDUCTION SYSTEM"/>
    <property type="match status" value="1"/>
</dbReference>
<evidence type="ECO:0000313" key="6">
    <source>
        <dbReference type="Proteomes" id="UP001562065"/>
    </source>
</evidence>
<dbReference type="Pfam" id="PF00990">
    <property type="entry name" value="GGDEF"/>
    <property type="match status" value="1"/>
</dbReference>
<dbReference type="SUPFAM" id="SSF55073">
    <property type="entry name" value="Nucleotide cyclase"/>
    <property type="match status" value="1"/>
</dbReference>
<dbReference type="EC" id="2.7.7.65" evidence="1"/>
<evidence type="ECO:0000259" key="4">
    <source>
        <dbReference type="PROSITE" id="PS50887"/>
    </source>
</evidence>
<protein>
    <recommendedName>
        <fullName evidence="1">diguanylate cyclase</fullName>
        <ecNumber evidence="1">2.7.7.65</ecNumber>
    </recommendedName>
</protein>
<keyword evidence="3" id="KW-0472">Membrane</keyword>
<dbReference type="InterPro" id="IPR029787">
    <property type="entry name" value="Nucleotide_cyclase"/>
</dbReference>
<dbReference type="NCBIfam" id="TIGR00254">
    <property type="entry name" value="GGDEF"/>
    <property type="match status" value="1"/>
</dbReference>
<comment type="catalytic activity">
    <reaction evidence="2">
        <text>2 GTP = 3',3'-c-di-GMP + 2 diphosphate</text>
        <dbReference type="Rhea" id="RHEA:24898"/>
        <dbReference type="ChEBI" id="CHEBI:33019"/>
        <dbReference type="ChEBI" id="CHEBI:37565"/>
        <dbReference type="ChEBI" id="CHEBI:58805"/>
        <dbReference type="EC" id="2.7.7.65"/>
    </reaction>
</comment>
<dbReference type="PROSITE" id="PS50887">
    <property type="entry name" value="GGDEF"/>
    <property type="match status" value="1"/>
</dbReference>
<keyword evidence="6" id="KW-1185">Reference proteome</keyword>
<evidence type="ECO:0000256" key="1">
    <source>
        <dbReference type="ARBA" id="ARBA00012528"/>
    </source>
</evidence>
<dbReference type="PANTHER" id="PTHR45138:SF9">
    <property type="entry name" value="DIGUANYLATE CYCLASE DGCM-RELATED"/>
    <property type="match status" value="1"/>
</dbReference>
<feature type="domain" description="GGDEF" evidence="4">
    <location>
        <begin position="126"/>
        <end position="253"/>
    </location>
</feature>
<proteinExistence type="predicted"/>
<dbReference type="InterPro" id="IPR000160">
    <property type="entry name" value="GGDEF_dom"/>
</dbReference>
<name>A0ABV4ALA8_9GAMM</name>
<evidence type="ECO:0000256" key="3">
    <source>
        <dbReference type="SAM" id="Phobius"/>
    </source>
</evidence>
<evidence type="ECO:0000256" key="2">
    <source>
        <dbReference type="ARBA" id="ARBA00034247"/>
    </source>
</evidence>
<feature type="transmembrane region" description="Helical" evidence="3">
    <location>
        <begin position="56"/>
        <end position="79"/>
    </location>
</feature>
<keyword evidence="3" id="KW-1133">Transmembrane helix</keyword>
<dbReference type="Proteomes" id="UP001562065">
    <property type="component" value="Unassembled WGS sequence"/>
</dbReference>
<comment type="caution">
    <text evidence="5">The sequence shown here is derived from an EMBL/GenBank/DDBJ whole genome shotgun (WGS) entry which is preliminary data.</text>
</comment>
<dbReference type="RefSeq" id="WP_369455785.1">
    <property type="nucleotide sequence ID" value="NZ_JBGCUO010000001.1"/>
</dbReference>
<feature type="transmembrane region" description="Helical" evidence="3">
    <location>
        <begin position="29"/>
        <end position="50"/>
    </location>
</feature>
<dbReference type="InterPro" id="IPR050469">
    <property type="entry name" value="Diguanylate_Cyclase"/>
</dbReference>
<dbReference type="Gene3D" id="3.30.70.270">
    <property type="match status" value="1"/>
</dbReference>
<dbReference type="InterPro" id="IPR043128">
    <property type="entry name" value="Rev_trsase/Diguanyl_cyclase"/>
</dbReference>
<evidence type="ECO:0000313" key="5">
    <source>
        <dbReference type="EMBL" id="MEY1662551.1"/>
    </source>
</evidence>
<keyword evidence="3" id="KW-0812">Transmembrane</keyword>
<sequence>MHHGQRSTTGTDSAPPCSRGTLLRALRNTLLLTLAIIAVSLLGTGIAVLATGERNWLFALTMATLMPLLLTPCIAFPLLRRNAALMDERQQLLLQARHDHLTGLFNRPYMLRMLERELALSARHRYPVSVVLLELRNSRELADQLGRLAADAALQLIAREVRGLIRESDLFGRFEATQFLLVLPHTAQRDAERISATLGEHLARQQVTQDGRSLLLCLCAGVGATGNQPRTAQQLLNDADYGLYNARKVTAAN</sequence>
<dbReference type="EMBL" id="JBGCUO010000001">
    <property type="protein sequence ID" value="MEY1662551.1"/>
    <property type="molecule type" value="Genomic_DNA"/>
</dbReference>
<accession>A0ABV4ALA8</accession>
<reference evidence="5 6" key="1">
    <citation type="submission" date="2024-07" db="EMBL/GenBank/DDBJ databases">
        <authorList>
            <person name="Ren Q."/>
        </authorList>
    </citation>
    <scope>NUCLEOTIDE SEQUENCE [LARGE SCALE GENOMIC DNA]</scope>
    <source>
        <strain evidence="5 6">REN37</strain>
    </source>
</reference>
<dbReference type="SMART" id="SM00267">
    <property type="entry name" value="GGDEF"/>
    <property type="match status" value="1"/>
</dbReference>
<organism evidence="5 6">
    <name type="scientific">Isoalcanivorax beigongshangi</name>
    <dbReference type="NCBI Taxonomy" id="3238810"/>
    <lineage>
        <taxon>Bacteria</taxon>
        <taxon>Pseudomonadati</taxon>
        <taxon>Pseudomonadota</taxon>
        <taxon>Gammaproteobacteria</taxon>
        <taxon>Oceanospirillales</taxon>
        <taxon>Alcanivoracaceae</taxon>
        <taxon>Isoalcanivorax</taxon>
    </lineage>
</organism>
<dbReference type="CDD" id="cd01949">
    <property type="entry name" value="GGDEF"/>
    <property type="match status" value="1"/>
</dbReference>